<evidence type="ECO:0000259" key="2">
    <source>
        <dbReference type="PROSITE" id="PS50975"/>
    </source>
</evidence>
<feature type="domain" description="ATP-grasp" evidence="2">
    <location>
        <begin position="127"/>
        <end position="315"/>
    </location>
</feature>
<organism evidence="3 4">
    <name type="scientific">Pseudonocardia benzenivorans</name>
    <dbReference type="NCBI Taxonomy" id="228005"/>
    <lineage>
        <taxon>Bacteria</taxon>
        <taxon>Bacillati</taxon>
        <taxon>Actinomycetota</taxon>
        <taxon>Actinomycetes</taxon>
        <taxon>Pseudonocardiales</taxon>
        <taxon>Pseudonocardiaceae</taxon>
        <taxon>Pseudonocardia</taxon>
    </lineage>
</organism>
<keyword evidence="1" id="KW-0547">Nucleotide-binding</keyword>
<evidence type="ECO:0000313" key="3">
    <source>
        <dbReference type="EMBL" id="MFD1234656.1"/>
    </source>
</evidence>
<dbReference type="RefSeq" id="WP_346094014.1">
    <property type="nucleotide sequence ID" value="NZ_BAABKS010000085.1"/>
</dbReference>
<dbReference type="PANTHER" id="PTHR21621">
    <property type="entry name" value="RIBOSOMAL PROTEIN S6 MODIFICATION PROTEIN"/>
    <property type="match status" value="1"/>
</dbReference>
<evidence type="ECO:0000256" key="1">
    <source>
        <dbReference type="PROSITE-ProRule" id="PRU00409"/>
    </source>
</evidence>
<dbReference type="PANTHER" id="PTHR21621:SF0">
    <property type="entry name" value="BETA-CITRYLGLUTAMATE SYNTHASE B-RELATED"/>
    <property type="match status" value="1"/>
</dbReference>
<keyword evidence="1" id="KW-0067">ATP-binding</keyword>
<protein>
    <submittedName>
        <fullName evidence="3">MvdC/MvdD family ATP grasp protein</fullName>
    </submittedName>
</protein>
<dbReference type="SUPFAM" id="SSF56059">
    <property type="entry name" value="Glutathione synthetase ATP-binding domain-like"/>
    <property type="match status" value="1"/>
</dbReference>
<name>A0ABW3VIS0_9PSEU</name>
<evidence type="ECO:0000313" key="4">
    <source>
        <dbReference type="Proteomes" id="UP001597182"/>
    </source>
</evidence>
<dbReference type="Proteomes" id="UP001597182">
    <property type="component" value="Unassembled WGS sequence"/>
</dbReference>
<dbReference type="EMBL" id="JBHTMB010000137">
    <property type="protein sequence ID" value="MFD1234656.1"/>
    <property type="molecule type" value="Genomic_DNA"/>
</dbReference>
<comment type="caution">
    <text evidence="3">The sequence shown here is derived from an EMBL/GenBank/DDBJ whole genome shotgun (WGS) entry which is preliminary data.</text>
</comment>
<sequence>MILVLSSPQDLHVTPVVAELDRRGVESRVFDLSAYPGASTLTVDSTPSGVHGALSWGGSELDLRAVDAVWYRRPGRFALPSDLEPGETEWLRAECNHLFRGLWNTLDARWVSDPGAVRRAGLKLVQLDLATTLGFAVPRFTVTNSPDHAAAFVGSCPGGTIVKVLSSPLIRYPERAATLYTHLVTDEDLDELGSVRFGPTFLQEFVDKAMDVRVTVIGERVFAVGITPTSADARVDFRRAEIYDLPHVPLDLPPVLEARCVELVTRLGLRFGAIDLLLTPDGEYVFLEINPNGQWYWLEWVTGIPLTSALCDLLTLE</sequence>
<dbReference type="InterPro" id="IPR048936">
    <property type="entry name" value="MvdD-like_ATPgrasp"/>
</dbReference>
<accession>A0ABW3VIS0</accession>
<proteinExistence type="predicted"/>
<dbReference type="InterPro" id="IPR011761">
    <property type="entry name" value="ATP-grasp"/>
</dbReference>
<dbReference type="Gene3D" id="3.30.470.20">
    <property type="entry name" value="ATP-grasp fold, B domain"/>
    <property type="match status" value="1"/>
</dbReference>
<dbReference type="Pfam" id="PF21068">
    <property type="entry name" value="ATPgraspMvdD"/>
    <property type="match status" value="1"/>
</dbReference>
<gene>
    <name evidence="3" type="ORF">ACFQ34_15305</name>
</gene>
<dbReference type="PROSITE" id="PS50975">
    <property type="entry name" value="ATP_GRASP"/>
    <property type="match status" value="1"/>
</dbReference>
<keyword evidence="4" id="KW-1185">Reference proteome</keyword>
<reference evidence="4" key="1">
    <citation type="journal article" date="2019" name="Int. J. Syst. Evol. Microbiol.">
        <title>The Global Catalogue of Microorganisms (GCM) 10K type strain sequencing project: providing services to taxonomists for standard genome sequencing and annotation.</title>
        <authorList>
            <consortium name="The Broad Institute Genomics Platform"/>
            <consortium name="The Broad Institute Genome Sequencing Center for Infectious Disease"/>
            <person name="Wu L."/>
            <person name="Ma J."/>
        </authorList>
    </citation>
    <scope>NUCLEOTIDE SEQUENCE [LARGE SCALE GENOMIC DNA]</scope>
    <source>
        <strain evidence="4">CCUG 49018</strain>
    </source>
</reference>